<accession>A0AAV7TT67</accession>
<sequence length="66" mass="7760">MRRSRGVQRRQREILAVTSSSQRLELLQHQPRIARNQREHKATVALECLDLCISKIAKKRKCFSET</sequence>
<gene>
    <name evidence="1" type="ORF">NDU88_004700</name>
</gene>
<protein>
    <submittedName>
        <fullName evidence="1">Uncharacterized protein</fullName>
    </submittedName>
</protein>
<name>A0AAV7TT67_PLEWA</name>
<keyword evidence="2" id="KW-1185">Reference proteome</keyword>
<evidence type="ECO:0000313" key="2">
    <source>
        <dbReference type="Proteomes" id="UP001066276"/>
    </source>
</evidence>
<proteinExistence type="predicted"/>
<dbReference type="EMBL" id="JANPWB010000006">
    <property type="protein sequence ID" value="KAJ1179466.1"/>
    <property type="molecule type" value="Genomic_DNA"/>
</dbReference>
<dbReference type="AlphaFoldDB" id="A0AAV7TT67"/>
<evidence type="ECO:0000313" key="1">
    <source>
        <dbReference type="EMBL" id="KAJ1179466.1"/>
    </source>
</evidence>
<dbReference type="Proteomes" id="UP001066276">
    <property type="component" value="Chromosome 3_2"/>
</dbReference>
<reference evidence="1" key="1">
    <citation type="journal article" date="2022" name="bioRxiv">
        <title>Sequencing and chromosome-scale assembly of the giantPleurodeles waltlgenome.</title>
        <authorList>
            <person name="Brown T."/>
            <person name="Elewa A."/>
            <person name="Iarovenko S."/>
            <person name="Subramanian E."/>
            <person name="Araus A.J."/>
            <person name="Petzold A."/>
            <person name="Susuki M."/>
            <person name="Suzuki K.-i.T."/>
            <person name="Hayashi T."/>
            <person name="Toyoda A."/>
            <person name="Oliveira C."/>
            <person name="Osipova E."/>
            <person name="Leigh N.D."/>
            <person name="Simon A."/>
            <person name="Yun M.H."/>
        </authorList>
    </citation>
    <scope>NUCLEOTIDE SEQUENCE</scope>
    <source>
        <strain evidence="1">20211129_DDA</strain>
        <tissue evidence="1">Liver</tissue>
    </source>
</reference>
<comment type="caution">
    <text evidence="1">The sequence shown here is derived from an EMBL/GenBank/DDBJ whole genome shotgun (WGS) entry which is preliminary data.</text>
</comment>
<organism evidence="1 2">
    <name type="scientific">Pleurodeles waltl</name>
    <name type="common">Iberian ribbed newt</name>
    <dbReference type="NCBI Taxonomy" id="8319"/>
    <lineage>
        <taxon>Eukaryota</taxon>
        <taxon>Metazoa</taxon>
        <taxon>Chordata</taxon>
        <taxon>Craniata</taxon>
        <taxon>Vertebrata</taxon>
        <taxon>Euteleostomi</taxon>
        <taxon>Amphibia</taxon>
        <taxon>Batrachia</taxon>
        <taxon>Caudata</taxon>
        <taxon>Salamandroidea</taxon>
        <taxon>Salamandridae</taxon>
        <taxon>Pleurodelinae</taxon>
        <taxon>Pleurodeles</taxon>
    </lineage>
</organism>